<sequence length="135" mass="15276">LTSKSLLIKLHVRVLGQTLNAHIDFIKRIQRSIIIKERESEEDCDVIVAFCPVSSRIGTDIDAAIENLPEINHHKPVILVVMHHTYNADSVVVESSRLVYRSNIQCTVDCLFHESKGLLENCEINNQAVVSVNRF</sequence>
<evidence type="ECO:0000313" key="1">
    <source>
        <dbReference type="Ensembl" id="ENSLOCP00000001324.1"/>
    </source>
</evidence>
<dbReference type="PANTHER" id="PTHR34488">
    <property type="entry name" value="SI:CH211-245H14.1-RELATED"/>
    <property type="match status" value="1"/>
</dbReference>
<dbReference type="GeneTree" id="ENSGT00940000164220"/>
<dbReference type="Bgee" id="ENSLOCG00000001178">
    <property type="expression patterns" value="Expressed in intestine and 13 other cell types or tissues"/>
</dbReference>
<name>W5LYW7_LEPOC</name>
<protein>
    <submittedName>
        <fullName evidence="1">Uncharacterized protein</fullName>
    </submittedName>
</protein>
<dbReference type="HOGENOM" id="CLU_096517_2_0_1"/>
<organism evidence="1 2">
    <name type="scientific">Lepisosteus oculatus</name>
    <name type="common">Spotted gar</name>
    <dbReference type="NCBI Taxonomy" id="7918"/>
    <lineage>
        <taxon>Eukaryota</taxon>
        <taxon>Metazoa</taxon>
        <taxon>Chordata</taxon>
        <taxon>Craniata</taxon>
        <taxon>Vertebrata</taxon>
        <taxon>Euteleostomi</taxon>
        <taxon>Actinopterygii</taxon>
        <taxon>Neopterygii</taxon>
        <taxon>Holostei</taxon>
        <taxon>Semionotiformes</taxon>
        <taxon>Lepisosteidae</taxon>
        <taxon>Lepisosteus</taxon>
    </lineage>
</organism>
<dbReference type="PANTHER" id="PTHR34488:SF1">
    <property type="entry name" value="SI:CH211-245H14.1-RELATED"/>
    <property type="match status" value="1"/>
</dbReference>
<dbReference type="InParanoid" id="W5LYW7"/>
<dbReference type="eggNOG" id="ENOG502SUM2">
    <property type="taxonomic scope" value="Eukaryota"/>
</dbReference>
<keyword evidence="2" id="KW-1185">Reference proteome</keyword>
<dbReference type="Proteomes" id="UP000018468">
    <property type="component" value="Unassembled WGS sequence"/>
</dbReference>
<dbReference type="OMA" id="CIMNDEA"/>
<reference evidence="1" key="3">
    <citation type="submission" date="2025-09" db="UniProtKB">
        <authorList>
            <consortium name="Ensembl"/>
        </authorList>
    </citation>
    <scope>IDENTIFICATION</scope>
</reference>
<reference evidence="2" key="1">
    <citation type="submission" date="2011-12" db="EMBL/GenBank/DDBJ databases">
        <title>The Draft Genome of Lepisosteus oculatus.</title>
        <authorList>
            <consortium name="The Broad Institute Genome Assembly &amp; Analysis Group"/>
            <consortium name="Computational R&amp;D Group"/>
            <consortium name="and Sequencing Platform"/>
            <person name="Di Palma F."/>
            <person name="Alfoldi J."/>
            <person name="Johnson J."/>
            <person name="Berlin A."/>
            <person name="Gnerre S."/>
            <person name="Jaffe D."/>
            <person name="MacCallum I."/>
            <person name="Young S."/>
            <person name="Walker B.J."/>
            <person name="Lander E.S."/>
            <person name="Lindblad-Toh K."/>
        </authorList>
    </citation>
    <scope>NUCLEOTIDE SEQUENCE [LARGE SCALE GENOMIC DNA]</scope>
</reference>
<reference evidence="1" key="2">
    <citation type="submission" date="2025-08" db="UniProtKB">
        <authorList>
            <consortium name="Ensembl"/>
        </authorList>
    </citation>
    <scope>IDENTIFICATION</scope>
</reference>
<proteinExistence type="predicted"/>
<dbReference type="AlphaFoldDB" id="W5LYW7"/>
<evidence type="ECO:0000313" key="2">
    <source>
        <dbReference type="Proteomes" id="UP000018468"/>
    </source>
</evidence>
<dbReference type="Ensembl" id="ENSLOCT00000001329.1">
    <property type="protein sequence ID" value="ENSLOCP00000001324.1"/>
    <property type="gene ID" value="ENSLOCG00000001178.1"/>
</dbReference>
<accession>W5LYW7</accession>